<dbReference type="Gene3D" id="3.40.50.11350">
    <property type="match status" value="1"/>
</dbReference>
<name>A0ABP9YBF4_9FUNG</name>
<dbReference type="Pfam" id="PF10250">
    <property type="entry name" value="O-FucT"/>
    <property type="match status" value="1"/>
</dbReference>
<evidence type="ECO:0000313" key="4">
    <source>
        <dbReference type="EMBL" id="GAA5803945.1"/>
    </source>
</evidence>
<evidence type="ECO:0000313" key="5">
    <source>
        <dbReference type="Proteomes" id="UP001476247"/>
    </source>
</evidence>
<organism evidence="4 5">
    <name type="scientific">Helicostylum pulchrum</name>
    <dbReference type="NCBI Taxonomy" id="562976"/>
    <lineage>
        <taxon>Eukaryota</taxon>
        <taxon>Fungi</taxon>
        <taxon>Fungi incertae sedis</taxon>
        <taxon>Mucoromycota</taxon>
        <taxon>Mucoromycotina</taxon>
        <taxon>Mucoromycetes</taxon>
        <taxon>Mucorales</taxon>
        <taxon>Mucorineae</taxon>
        <taxon>Mucoraceae</taxon>
        <taxon>Helicostylum</taxon>
    </lineage>
</organism>
<dbReference type="EMBL" id="BAABUJ010000031">
    <property type="protein sequence ID" value="GAA5803945.1"/>
    <property type="molecule type" value="Genomic_DNA"/>
</dbReference>
<evidence type="ECO:0008006" key="6">
    <source>
        <dbReference type="Google" id="ProtNLM"/>
    </source>
</evidence>
<sequence length="464" mass="53954">MCSYLSNMVTRSDEPTRMTDDNISVQQSKLAIHFPMNQTEIDRIDYKYCAGPCRFLSLYRIPEQETRAQTHVRHFAFTAGLLNRTLILPNVGNSRIGSCLAHDFEYYYDIQWAKDNSDSFQYITMSNFWAWVKERKRYGVPAMDQMMSAYDIHADPNPEPTDKHANCFQDYTIPKSIFNRVISLDAKPDHVRKAGESEIIKFIRGDAIEETSSFEYDDTEIIHIDIKRWNPFSLNEKANQRIKYNPELVKLADQTASDLGPYVAVHWRMETVVKTERLMECAEGLVATLQDDVRYQNLSVFLLTDYPHSFSLQQQQLAIDDNATAIELDQWLHSTSDTFHQAYFNTYHHKAIQLLYRNHAFTLFETKVGQLKETIENWNVLPIPEHLHVSVDEVGLIDNGWLGILDKLTAIRSSYFMSGQPLECARRSTFTAQIRAERKLRMGYDQGDQYFGFRKSSDIQKIKK</sequence>
<keyword evidence="1" id="KW-0808">Transferase</keyword>
<evidence type="ECO:0000256" key="3">
    <source>
        <dbReference type="ARBA" id="ARBA00023277"/>
    </source>
</evidence>
<protein>
    <recommendedName>
        <fullName evidence="6">Peptide-O-fucosyltransferase</fullName>
    </recommendedName>
</protein>
<keyword evidence="5" id="KW-1185">Reference proteome</keyword>
<dbReference type="Proteomes" id="UP001476247">
    <property type="component" value="Unassembled WGS sequence"/>
</dbReference>
<gene>
    <name evidence="4" type="ORF">HPULCUR_009430</name>
</gene>
<dbReference type="InterPro" id="IPR019378">
    <property type="entry name" value="GDP-Fuc_O-FucTrfase"/>
</dbReference>
<keyword evidence="3" id="KW-0119">Carbohydrate metabolism</keyword>
<evidence type="ECO:0000256" key="1">
    <source>
        <dbReference type="ARBA" id="ARBA00022679"/>
    </source>
</evidence>
<proteinExistence type="predicted"/>
<reference evidence="4 5" key="1">
    <citation type="submission" date="2024-04" db="EMBL/GenBank/DDBJ databases">
        <title>genome sequences of Mucor flavus KT1a and Helicostylum pulchrum KT1b strains isolation_sourced from the surface of a dry-aged beef.</title>
        <authorList>
            <person name="Toyotome T."/>
            <person name="Hosono M."/>
            <person name="Torimaru M."/>
            <person name="Fukuda K."/>
            <person name="Mikami N."/>
        </authorList>
    </citation>
    <scope>NUCLEOTIDE SEQUENCE [LARGE SCALE GENOMIC DNA]</scope>
    <source>
        <strain evidence="4 5">KT1b</strain>
    </source>
</reference>
<keyword evidence="2" id="KW-0294">Fucose metabolism</keyword>
<accession>A0ABP9YBF4</accession>
<evidence type="ECO:0000256" key="2">
    <source>
        <dbReference type="ARBA" id="ARBA00023253"/>
    </source>
</evidence>
<comment type="caution">
    <text evidence="4">The sequence shown here is derived from an EMBL/GenBank/DDBJ whole genome shotgun (WGS) entry which is preliminary data.</text>
</comment>